<proteinExistence type="inferred from homology"/>
<evidence type="ECO:0000256" key="3">
    <source>
        <dbReference type="ARBA" id="ARBA00022723"/>
    </source>
</evidence>
<dbReference type="RefSeq" id="WP_208925598.1">
    <property type="nucleotide sequence ID" value="NZ_JAYFNZ010000023.1"/>
</dbReference>
<dbReference type="GO" id="GO:0008270">
    <property type="term" value="F:zinc ion binding"/>
    <property type="evidence" value="ECO:0007669"/>
    <property type="project" value="UniProtKB-ARBA"/>
</dbReference>
<comment type="cofactor">
    <cofactor evidence="9">
        <name>Zn(2+)</name>
        <dbReference type="ChEBI" id="CHEBI:29105"/>
    </cofactor>
    <text evidence="9">Binds 1 zinc ion per subunit.</text>
</comment>
<comment type="catalytic activity">
    <reaction evidence="6 8">
        <text>Release of a C-terminal amino acid with broad specificity, except for -Pro.</text>
        <dbReference type="EC" id="3.4.17.19"/>
    </reaction>
</comment>
<dbReference type="AlphaFoldDB" id="A0A098AYV8"/>
<dbReference type="GO" id="GO:0004181">
    <property type="term" value="F:metallocarboxypeptidase activity"/>
    <property type="evidence" value="ECO:0007669"/>
    <property type="project" value="UniProtKB-UniRule"/>
</dbReference>
<keyword evidence="9" id="KW-0862">Zinc</keyword>
<name>A0A098AYV8_DESHA</name>
<organism evidence="11">
    <name type="scientific">Desulfitobacterium hafniense</name>
    <name type="common">Desulfitobacterium frappieri</name>
    <dbReference type="NCBI Taxonomy" id="49338"/>
    <lineage>
        <taxon>Bacteria</taxon>
        <taxon>Bacillati</taxon>
        <taxon>Bacillota</taxon>
        <taxon>Clostridia</taxon>
        <taxon>Eubacteriales</taxon>
        <taxon>Desulfitobacteriaceae</taxon>
        <taxon>Desulfitobacterium</taxon>
    </lineage>
</organism>
<dbReference type="PROSITE" id="PS52034">
    <property type="entry name" value="PEPTIDASE_M32"/>
    <property type="match status" value="1"/>
</dbReference>
<evidence type="ECO:0000256" key="8">
    <source>
        <dbReference type="PIRNR" id="PIRNR006615"/>
    </source>
</evidence>
<reference evidence="11" key="1">
    <citation type="submission" date="2014-07" db="EMBL/GenBank/DDBJ databases">
        <authorList>
            <person name="Hornung V.Bastian."/>
        </authorList>
    </citation>
    <scope>NUCLEOTIDE SEQUENCE</scope>
    <source>
        <strain evidence="11">PCE-S</strain>
    </source>
</reference>
<evidence type="ECO:0000256" key="10">
    <source>
        <dbReference type="PIRSR" id="PIRSR006615-2"/>
    </source>
</evidence>
<keyword evidence="4 8" id="KW-0378">Hydrolase</keyword>
<dbReference type="PATRIC" id="fig|49338.4.peg.2060"/>
<feature type="binding site" evidence="9">
    <location>
        <position position="267"/>
    </location>
    <ligand>
        <name>Zn(2+)</name>
        <dbReference type="ChEBI" id="CHEBI:29105"/>
        <note>catalytic</note>
    </ligand>
</feature>
<comment type="similarity">
    <text evidence="7 8">Belongs to the peptidase M32 family.</text>
</comment>
<evidence type="ECO:0000313" key="11">
    <source>
        <dbReference type="EMBL" id="CDX01799.1"/>
    </source>
</evidence>
<sequence length="502" mass="58178">MNKKAIVEIEELKEYLKKVEYLSSSISLLHWDSVVNMPKEAIEYRSEMIGYLTGESYKLTTSEKMKEFIDYFNGINDLDDLTKAIIENITKDYNNATKIPEAEYVQYEIDKALSQSAWEEAKKKKDFSIFKPHLAKIIAYNKKFSEYWGFAGNKYDGLLDIYEPGMTTERLDAVFGELRESLVDLLQRIKNSNVKTDDAFLKGNYSVESQRKLGETILGQIGYDYEKRGRIDISEHPFTTNFGNKDVRITTKYDTSDFRPAIFSMIHEGGHGIYEQNIPDELEGTSLGSGASMGMHESQSRFYENILGKSMEFWSYFYPKFQKTYQDLEGVDFISFYRAVNCVEPSLIRIDADELTYSLHIIIRYEMEKLLINSDIDIDDVPRLWNEKYKEYLGVEPENDADGVLQDVHWSGGDFGYFPTYALGNLYGAQIFNKLKEEIPDWNQKIYSGDFLSITKWLKENVHQYGATLKPTELIKKITGEELSAKYFIEYLNDKFGKLYGV</sequence>
<dbReference type="InterPro" id="IPR001333">
    <property type="entry name" value="Peptidase_M32_Taq"/>
</dbReference>
<dbReference type="EMBL" id="LK996017">
    <property type="protein sequence ID" value="CDX01799.1"/>
    <property type="molecule type" value="Genomic_DNA"/>
</dbReference>
<dbReference type="PANTHER" id="PTHR34217">
    <property type="entry name" value="METAL-DEPENDENT CARBOXYPEPTIDASE"/>
    <property type="match status" value="1"/>
</dbReference>
<dbReference type="Pfam" id="PF02074">
    <property type="entry name" value="Peptidase_M32"/>
    <property type="match status" value="1"/>
</dbReference>
<evidence type="ECO:0000256" key="7">
    <source>
        <dbReference type="ARBA" id="ARBA00061580"/>
    </source>
</evidence>
<dbReference type="CDD" id="cd06460">
    <property type="entry name" value="M32_Taq"/>
    <property type="match status" value="1"/>
</dbReference>
<keyword evidence="2 8" id="KW-0645">Protease</keyword>
<evidence type="ECO:0000256" key="5">
    <source>
        <dbReference type="ARBA" id="ARBA00023049"/>
    </source>
</evidence>
<dbReference type="GO" id="GO:0006508">
    <property type="term" value="P:proteolysis"/>
    <property type="evidence" value="ECO:0007669"/>
    <property type="project" value="UniProtKB-UniRule"/>
</dbReference>
<keyword evidence="5 8" id="KW-0482">Metalloprotease</keyword>
<evidence type="ECO:0000256" key="4">
    <source>
        <dbReference type="ARBA" id="ARBA00022801"/>
    </source>
</evidence>
<feature type="binding site" evidence="9">
    <location>
        <position position="297"/>
    </location>
    <ligand>
        <name>Zn(2+)</name>
        <dbReference type="ChEBI" id="CHEBI:29105"/>
        <note>catalytic</note>
    </ligand>
</feature>
<feature type="active site" description="Proton donor/acceptor" evidence="10">
    <location>
        <position position="268"/>
    </location>
</feature>
<protein>
    <recommendedName>
        <fullName evidence="8">Metal-dependent carboxypeptidase</fullName>
        <ecNumber evidence="8">3.4.17.19</ecNumber>
    </recommendedName>
</protein>
<dbReference type="PRINTS" id="PR00998">
    <property type="entry name" value="CRBOXYPTASET"/>
</dbReference>
<dbReference type="FunFam" id="1.10.1370.30:FF:000003">
    <property type="entry name" value="Thermostable carboxypeptidase 1"/>
    <property type="match status" value="1"/>
</dbReference>
<dbReference type="SUPFAM" id="SSF55486">
    <property type="entry name" value="Metalloproteases ('zincins'), catalytic domain"/>
    <property type="match status" value="1"/>
</dbReference>
<comment type="function">
    <text evidence="8">Broad specificity carboxypetidase that releases amino acids sequentially from the C-terminus, including neutral, aromatic, polar and basic residues.</text>
</comment>
<keyword evidence="3 8" id="KW-0479">Metal-binding</keyword>
<accession>A0A098AYV8</accession>
<feature type="binding site" evidence="9">
    <location>
        <position position="271"/>
    </location>
    <ligand>
        <name>Zn(2+)</name>
        <dbReference type="ChEBI" id="CHEBI:29105"/>
        <note>catalytic</note>
    </ligand>
</feature>
<evidence type="ECO:0000256" key="9">
    <source>
        <dbReference type="PIRSR" id="PIRSR006615-1"/>
    </source>
</evidence>
<evidence type="ECO:0000256" key="6">
    <source>
        <dbReference type="ARBA" id="ARBA00052755"/>
    </source>
</evidence>
<keyword evidence="1 8" id="KW-0121">Carboxypeptidase</keyword>
<dbReference type="PANTHER" id="PTHR34217:SF1">
    <property type="entry name" value="CARBOXYPEPTIDASE 1"/>
    <property type="match status" value="1"/>
</dbReference>
<dbReference type="PIRSF" id="PIRSF006615">
    <property type="entry name" value="Zn_crbxpep_Taq"/>
    <property type="match status" value="1"/>
</dbReference>
<dbReference type="Gene3D" id="1.10.1370.30">
    <property type="match status" value="1"/>
</dbReference>
<dbReference type="EC" id="3.4.17.19" evidence="8"/>
<evidence type="ECO:0000256" key="1">
    <source>
        <dbReference type="ARBA" id="ARBA00022645"/>
    </source>
</evidence>
<gene>
    <name evidence="11" type="ORF">DPCES_1912</name>
</gene>
<evidence type="ECO:0000256" key="2">
    <source>
        <dbReference type="ARBA" id="ARBA00022670"/>
    </source>
</evidence>